<protein>
    <submittedName>
        <fullName evidence="9">Rod shape-determining protein MreD</fullName>
    </submittedName>
</protein>
<evidence type="ECO:0000256" key="5">
    <source>
        <dbReference type="ARBA" id="ARBA00022960"/>
    </source>
</evidence>
<proteinExistence type="inferred from homology"/>
<keyword evidence="3" id="KW-1003">Cell membrane</keyword>
<dbReference type="PIRSF" id="PIRSF037497">
    <property type="entry name" value="MreD_Clostridium/Treponema_prd"/>
    <property type="match status" value="1"/>
</dbReference>
<keyword evidence="7 8" id="KW-0472">Membrane</keyword>
<keyword evidence="10" id="KW-1185">Reference proteome</keyword>
<keyword evidence="5" id="KW-0133">Cell shape</keyword>
<gene>
    <name evidence="9" type="primary">mreD</name>
    <name evidence="9" type="ORF">PATL70BA_0120</name>
</gene>
<dbReference type="RefSeq" id="WP_125135545.1">
    <property type="nucleotide sequence ID" value="NZ_LR130778.1"/>
</dbReference>
<dbReference type="InterPro" id="IPR017225">
    <property type="entry name" value="Cell_shape_determin_MreD_prd"/>
</dbReference>
<dbReference type="Pfam" id="PF04093">
    <property type="entry name" value="MreD"/>
    <property type="match status" value="1"/>
</dbReference>
<dbReference type="OrthoDB" id="9796616at2"/>
<evidence type="ECO:0000256" key="3">
    <source>
        <dbReference type="ARBA" id="ARBA00022475"/>
    </source>
</evidence>
<evidence type="ECO:0000256" key="7">
    <source>
        <dbReference type="ARBA" id="ARBA00023136"/>
    </source>
</evidence>
<comment type="similarity">
    <text evidence="2">Belongs to the MreD family.</text>
</comment>
<evidence type="ECO:0000313" key="10">
    <source>
        <dbReference type="Proteomes" id="UP000279029"/>
    </source>
</evidence>
<dbReference type="KEGG" id="cbar:PATL70BA_0120"/>
<feature type="transmembrane region" description="Helical" evidence="8">
    <location>
        <begin position="57"/>
        <end position="81"/>
    </location>
</feature>
<feature type="transmembrane region" description="Helical" evidence="8">
    <location>
        <begin position="101"/>
        <end position="122"/>
    </location>
</feature>
<reference evidence="9 10" key="1">
    <citation type="submission" date="2018-09" db="EMBL/GenBank/DDBJ databases">
        <authorList>
            <person name="Postec A."/>
        </authorList>
    </citation>
    <scope>NUCLEOTIDE SEQUENCE [LARGE SCALE GENOMIC DNA]</scope>
    <source>
        <strain evidence="9">70B-A</strain>
    </source>
</reference>
<dbReference type="GO" id="GO:0008360">
    <property type="term" value="P:regulation of cell shape"/>
    <property type="evidence" value="ECO:0007669"/>
    <property type="project" value="UniProtKB-KW"/>
</dbReference>
<accession>A0A3P7NXC7</accession>
<evidence type="ECO:0000256" key="1">
    <source>
        <dbReference type="ARBA" id="ARBA00004651"/>
    </source>
</evidence>
<dbReference type="NCBIfam" id="TIGR03426">
    <property type="entry name" value="shape_MreD"/>
    <property type="match status" value="1"/>
</dbReference>
<dbReference type="InterPro" id="IPR007227">
    <property type="entry name" value="Cell_shape_determining_MreD"/>
</dbReference>
<feature type="transmembrane region" description="Helical" evidence="8">
    <location>
        <begin position="7"/>
        <end position="26"/>
    </location>
</feature>
<organism evidence="9 10">
    <name type="scientific">Petrocella atlantisensis</name>
    <dbReference type="NCBI Taxonomy" id="2173034"/>
    <lineage>
        <taxon>Bacteria</taxon>
        <taxon>Bacillati</taxon>
        <taxon>Bacillota</taxon>
        <taxon>Clostridia</taxon>
        <taxon>Lachnospirales</taxon>
        <taxon>Vallitaleaceae</taxon>
        <taxon>Petrocella</taxon>
    </lineage>
</organism>
<feature type="transmembrane region" description="Helical" evidence="8">
    <location>
        <begin position="32"/>
        <end position="50"/>
    </location>
</feature>
<evidence type="ECO:0000313" key="9">
    <source>
        <dbReference type="EMBL" id="VDN45960.1"/>
    </source>
</evidence>
<dbReference type="Proteomes" id="UP000279029">
    <property type="component" value="Chromosome"/>
</dbReference>
<sequence>MRKVQLARFFVIGLIILINFILQPILFQEIAFNGIVPNIFVITIVSFGLLRGRVEGAVVGVIIGLLHDIFYGDVIGFYALIYMYIGYATGFFHRTFYRESLLVPIAMIGIADFFQNFIVYFFTFLFRGQLKLNLYFSMIIIPELIYSVFVGFILYRIYYFINLYVEKNEWLKENED</sequence>
<dbReference type="AlphaFoldDB" id="A0A3P7NXC7"/>
<evidence type="ECO:0000256" key="4">
    <source>
        <dbReference type="ARBA" id="ARBA00022692"/>
    </source>
</evidence>
<dbReference type="GO" id="GO:0005886">
    <property type="term" value="C:plasma membrane"/>
    <property type="evidence" value="ECO:0007669"/>
    <property type="project" value="UniProtKB-SubCell"/>
</dbReference>
<comment type="subcellular location">
    <subcellularLocation>
        <location evidence="1">Cell membrane</location>
        <topology evidence="1">Multi-pass membrane protein</topology>
    </subcellularLocation>
</comment>
<evidence type="ECO:0000256" key="8">
    <source>
        <dbReference type="SAM" id="Phobius"/>
    </source>
</evidence>
<dbReference type="EMBL" id="LR130778">
    <property type="protein sequence ID" value="VDN45960.1"/>
    <property type="molecule type" value="Genomic_DNA"/>
</dbReference>
<keyword evidence="4 8" id="KW-0812">Transmembrane</keyword>
<evidence type="ECO:0000256" key="6">
    <source>
        <dbReference type="ARBA" id="ARBA00022989"/>
    </source>
</evidence>
<name>A0A3P7NXC7_9FIRM</name>
<evidence type="ECO:0000256" key="2">
    <source>
        <dbReference type="ARBA" id="ARBA00007776"/>
    </source>
</evidence>
<feature type="transmembrane region" description="Helical" evidence="8">
    <location>
        <begin position="134"/>
        <end position="161"/>
    </location>
</feature>
<keyword evidence="6 8" id="KW-1133">Transmembrane helix</keyword>